<dbReference type="Pfam" id="PF04545">
    <property type="entry name" value="Sigma70_r4"/>
    <property type="match status" value="1"/>
</dbReference>
<gene>
    <name evidence="9" type="ORF">PQU92_11755</name>
</gene>
<dbReference type="CDD" id="cd06171">
    <property type="entry name" value="Sigma70_r4"/>
    <property type="match status" value="1"/>
</dbReference>
<dbReference type="InterPro" id="IPR036388">
    <property type="entry name" value="WH-like_DNA-bd_sf"/>
</dbReference>
<keyword evidence="2 6" id="KW-0805">Transcription regulation</keyword>
<dbReference type="InterPro" id="IPR007627">
    <property type="entry name" value="RNA_pol_sigma70_r2"/>
</dbReference>
<dbReference type="Proteomes" id="UP001214854">
    <property type="component" value="Unassembled WGS sequence"/>
</dbReference>
<feature type="domain" description="RNA polymerase sigma-70 region 4" evidence="8">
    <location>
        <begin position="162"/>
        <end position="209"/>
    </location>
</feature>
<keyword evidence="10" id="KW-1185">Reference proteome</keyword>
<keyword evidence="4 6" id="KW-0238">DNA-binding</keyword>
<dbReference type="PANTHER" id="PTHR43133:SF62">
    <property type="entry name" value="RNA POLYMERASE SIGMA FACTOR SIGZ"/>
    <property type="match status" value="1"/>
</dbReference>
<evidence type="ECO:0000259" key="8">
    <source>
        <dbReference type="Pfam" id="PF04545"/>
    </source>
</evidence>
<organism evidence="9 10">
    <name type="scientific">Asticcacaulis aquaticus</name>
    <dbReference type="NCBI Taxonomy" id="2984212"/>
    <lineage>
        <taxon>Bacteria</taxon>
        <taxon>Pseudomonadati</taxon>
        <taxon>Pseudomonadota</taxon>
        <taxon>Alphaproteobacteria</taxon>
        <taxon>Caulobacterales</taxon>
        <taxon>Caulobacteraceae</taxon>
        <taxon>Asticcacaulis</taxon>
    </lineage>
</organism>
<comment type="similarity">
    <text evidence="1 6">Belongs to the sigma-70 factor family. ECF subfamily.</text>
</comment>
<dbReference type="InterPro" id="IPR014284">
    <property type="entry name" value="RNA_pol_sigma-70_dom"/>
</dbReference>
<dbReference type="SUPFAM" id="SSF88659">
    <property type="entry name" value="Sigma3 and sigma4 domains of RNA polymerase sigma factors"/>
    <property type="match status" value="1"/>
</dbReference>
<proteinExistence type="inferred from homology"/>
<evidence type="ECO:0000256" key="6">
    <source>
        <dbReference type="RuleBase" id="RU000716"/>
    </source>
</evidence>
<protein>
    <recommendedName>
        <fullName evidence="6">RNA polymerase sigma factor</fullName>
    </recommendedName>
</protein>
<dbReference type="InterPro" id="IPR000838">
    <property type="entry name" value="RNA_pol_sigma70_ECF_CS"/>
</dbReference>
<name>A0ABT5HV77_9CAUL</name>
<dbReference type="EMBL" id="JAQQKX010000009">
    <property type="protein sequence ID" value="MDC7683954.1"/>
    <property type="molecule type" value="Genomic_DNA"/>
</dbReference>
<evidence type="ECO:0000256" key="5">
    <source>
        <dbReference type="ARBA" id="ARBA00023163"/>
    </source>
</evidence>
<evidence type="ECO:0000256" key="2">
    <source>
        <dbReference type="ARBA" id="ARBA00023015"/>
    </source>
</evidence>
<dbReference type="InterPro" id="IPR013324">
    <property type="entry name" value="RNA_pol_sigma_r3/r4-like"/>
</dbReference>
<evidence type="ECO:0000259" key="7">
    <source>
        <dbReference type="Pfam" id="PF04542"/>
    </source>
</evidence>
<comment type="caution">
    <text evidence="9">The sequence shown here is derived from an EMBL/GenBank/DDBJ whole genome shotgun (WGS) entry which is preliminary data.</text>
</comment>
<feature type="domain" description="RNA polymerase sigma-70 region 2" evidence="7">
    <location>
        <begin position="60"/>
        <end position="128"/>
    </location>
</feature>
<dbReference type="NCBIfam" id="TIGR02937">
    <property type="entry name" value="sigma70-ECF"/>
    <property type="match status" value="1"/>
</dbReference>
<evidence type="ECO:0000256" key="1">
    <source>
        <dbReference type="ARBA" id="ARBA00010641"/>
    </source>
</evidence>
<dbReference type="Pfam" id="PF04542">
    <property type="entry name" value="Sigma70_r2"/>
    <property type="match status" value="1"/>
</dbReference>
<evidence type="ECO:0000256" key="3">
    <source>
        <dbReference type="ARBA" id="ARBA00023082"/>
    </source>
</evidence>
<dbReference type="Gene3D" id="1.10.10.10">
    <property type="entry name" value="Winged helix-like DNA-binding domain superfamily/Winged helix DNA-binding domain"/>
    <property type="match status" value="1"/>
</dbReference>
<dbReference type="PANTHER" id="PTHR43133">
    <property type="entry name" value="RNA POLYMERASE ECF-TYPE SIGMA FACTO"/>
    <property type="match status" value="1"/>
</dbReference>
<keyword evidence="3 6" id="KW-0731">Sigma factor</keyword>
<sequence>MTTRMTAHADKKPFDPDTFLGSSVAMIVSDHTSTGRADGSPEALIVRIAATRDRDAYAQLFTLYAPKLKAFMMGRGLSANEAEDLAQDALLSVWRKAGYFDPSKAAATTWIYAIARNLHIDGVRKQKRARDLPEDLWAPEPDAAADVAVIGAEDARTVAVLIDTLPPEQIEVIRLSFFEDLSHGDIATALSIPLGTVKSRLRLAMMRLRTAFDTGTRV</sequence>
<dbReference type="InterPro" id="IPR007630">
    <property type="entry name" value="RNA_pol_sigma70_r4"/>
</dbReference>
<evidence type="ECO:0000313" key="10">
    <source>
        <dbReference type="Proteomes" id="UP001214854"/>
    </source>
</evidence>
<reference evidence="9 10" key="1">
    <citation type="submission" date="2023-01" db="EMBL/GenBank/DDBJ databases">
        <title>Novel species of the genus Asticcacaulis isolated from rivers.</title>
        <authorList>
            <person name="Lu H."/>
        </authorList>
    </citation>
    <scope>NUCLEOTIDE SEQUENCE [LARGE SCALE GENOMIC DNA]</scope>
    <source>
        <strain evidence="9 10">BYS171W</strain>
    </source>
</reference>
<evidence type="ECO:0000256" key="4">
    <source>
        <dbReference type="ARBA" id="ARBA00023125"/>
    </source>
</evidence>
<dbReference type="SUPFAM" id="SSF88946">
    <property type="entry name" value="Sigma2 domain of RNA polymerase sigma factors"/>
    <property type="match status" value="1"/>
</dbReference>
<evidence type="ECO:0000313" key="9">
    <source>
        <dbReference type="EMBL" id="MDC7683954.1"/>
    </source>
</evidence>
<dbReference type="Gene3D" id="1.10.1740.10">
    <property type="match status" value="1"/>
</dbReference>
<keyword evidence="5 6" id="KW-0804">Transcription</keyword>
<dbReference type="InterPro" id="IPR013325">
    <property type="entry name" value="RNA_pol_sigma_r2"/>
</dbReference>
<dbReference type="RefSeq" id="WP_272748415.1">
    <property type="nucleotide sequence ID" value="NZ_JAQQKX010000009.1"/>
</dbReference>
<dbReference type="PROSITE" id="PS01063">
    <property type="entry name" value="SIGMA70_ECF"/>
    <property type="match status" value="1"/>
</dbReference>
<dbReference type="InterPro" id="IPR039425">
    <property type="entry name" value="RNA_pol_sigma-70-like"/>
</dbReference>
<accession>A0ABT5HV77</accession>